<dbReference type="EMBL" id="CADCVM010000102">
    <property type="protein sequence ID" value="CAA9475866.1"/>
    <property type="molecule type" value="Genomic_DNA"/>
</dbReference>
<accession>A0A6J4RRV4</accession>
<sequence length="149" mass="16037">APTDDRRGAPGVPRRVPRGRAERVPRRPAAARHPGLVRLRARRKRHLLHGDPGSQVPEGGSRPRGRRAEPDGAAGGVPLPVRHRRGDGRRGGPSAVRGAGARRRPPVPARAARAVVRRGGARPPHARVRAVHGQARPLAHLRFLRRGGV</sequence>
<name>A0A6J4RRV4_9ACTN</name>
<feature type="non-terminal residue" evidence="2">
    <location>
        <position position="149"/>
    </location>
</feature>
<reference evidence="2" key="1">
    <citation type="submission" date="2020-02" db="EMBL/GenBank/DDBJ databases">
        <authorList>
            <person name="Meier V. D."/>
        </authorList>
    </citation>
    <scope>NUCLEOTIDE SEQUENCE</scope>
    <source>
        <strain evidence="2">AVDCRST_MAG05</strain>
    </source>
</reference>
<feature type="region of interest" description="Disordered" evidence="1">
    <location>
        <begin position="1"/>
        <end position="126"/>
    </location>
</feature>
<protein>
    <submittedName>
        <fullName evidence="2">Uncharacterized protein</fullName>
    </submittedName>
</protein>
<evidence type="ECO:0000313" key="2">
    <source>
        <dbReference type="EMBL" id="CAA9475866.1"/>
    </source>
</evidence>
<feature type="non-terminal residue" evidence="2">
    <location>
        <position position="1"/>
    </location>
</feature>
<organism evidence="2">
    <name type="scientific">uncultured Rubrobacteraceae bacterium</name>
    <dbReference type="NCBI Taxonomy" id="349277"/>
    <lineage>
        <taxon>Bacteria</taxon>
        <taxon>Bacillati</taxon>
        <taxon>Actinomycetota</taxon>
        <taxon>Rubrobacteria</taxon>
        <taxon>Rubrobacterales</taxon>
        <taxon>Rubrobacteraceae</taxon>
        <taxon>environmental samples</taxon>
    </lineage>
</organism>
<feature type="compositionally biased region" description="Basic residues" evidence="1">
    <location>
        <begin position="115"/>
        <end position="126"/>
    </location>
</feature>
<dbReference type="AlphaFoldDB" id="A0A6J4RRV4"/>
<evidence type="ECO:0000256" key="1">
    <source>
        <dbReference type="SAM" id="MobiDB-lite"/>
    </source>
</evidence>
<feature type="compositionally biased region" description="Low complexity" evidence="1">
    <location>
        <begin position="27"/>
        <end position="38"/>
    </location>
</feature>
<gene>
    <name evidence="2" type="ORF">AVDCRST_MAG05-929</name>
</gene>
<proteinExistence type="predicted"/>